<name>A0A2R5LP04_9ACAR</name>
<keyword evidence="1 3" id="KW-0732">Signal</keyword>
<accession>A0A2R5LP04</accession>
<sequence>MLRLLILSVTCITNIYCLECYICERQDNNNEKCTATINTCDPGQERCLTEVRWGSTPYWAPTGEKQYYISKQCATEEMCRNMTQKYKSRCDRIWYNDWECSECCTGDRCNYYVTLGSNSLQTSFWLYLVPSMLLLLTVRRQW</sequence>
<dbReference type="AlphaFoldDB" id="A0A2R5LP04"/>
<dbReference type="CDD" id="cd23599">
    <property type="entry name" value="TFP_LU_ECD_Cold"/>
    <property type="match status" value="1"/>
</dbReference>
<evidence type="ECO:0000313" key="4">
    <source>
        <dbReference type="EMBL" id="MBY11250.1"/>
    </source>
</evidence>
<dbReference type="SUPFAM" id="SSF57302">
    <property type="entry name" value="Snake toxin-like"/>
    <property type="match status" value="1"/>
</dbReference>
<dbReference type="EMBL" id="GGLE01007124">
    <property type="protein sequence ID" value="MBY11250.1"/>
    <property type="molecule type" value="Transcribed_RNA"/>
</dbReference>
<dbReference type="PANTHER" id="PTHR10036:SF3">
    <property type="entry name" value="PROTEIN SLEEPLESS-RELATED"/>
    <property type="match status" value="1"/>
</dbReference>
<feature type="signal peptide" evidence="3">
    <location>
        <begin position="1"/>
        <end position="17"/>
    </location>
</feature>
<protein>
    <submittedName>
        <fullName evidence="4">Putative conserved secreted protein</fullName>
    </submittedName>
</protein>
<keyword evidence="2" id="KW-1015">Disulfide bond</keyword>
<feature type="chain" id="PRO_5015348441" evidence="3">
    <location>
        <begin position="18"/>
        <end position="142"/>
    </location>
</feature>
<reference evidence="4" key="1">
    <citation type="submission" date="2018-03" db="EMBL/GenBank/DDBJ databases">
        <title>The relapsing fever spirochete Borrelia turicatae persists in the highly oxidative environment of its soft-bodied tick vector.</title>
        <authorList>
            <person name="Bourret T.J."/>
            <person name="Boyle W.K."/>
            <person name="Valenzuela J.G."/>
            <person name="Oliveira F."/>
            <person name="Lopez J.E."/>
        </authorList>
    </citation>
    <scope>NUCLEOTIDE SEQUENCE</scope>
    <source>
        <strain evidence="4">Kansas strain/isolate</strain>
        <tissue evidence="4">Salivary glands</tissue>
    </source>
</reference>
<organism evidence="4">
    <name type="scientific">Ornithodoros turicata</name>
    <dbReference type="NCBI Taxonomy" id="34597"/>
    <lineage>
        <taxon>Eukaryota</taxon>
        <taxon>Metazoa</taxon>
        <taxon>Ecdysozoa</taxon>
        <taxon>Arthropoda</taxon>
        <taxon>Chelicerata</taxon>
        <taxon>Arachnida</taxon>
        <taxon>Acari</taxon>
        <taxon>Parasitiformes</taxon>
        <taxon>Ixodida</taxon>
        <taxon>Ixodoidea</taxon>
        <taxon>Argasidae</taxon>
        <taxon>Ornithodorinae</taxon>
        <taxon>Ornithodoros</taxon>
    </lineage>
</organism>
<dbReference type="InterPro" id="IPR045860">
    <property type="entry name" value="Snake_toxin-like_sf"/>
</dbReference>
<proteinExistence type="predicted"/>
<evidence type="ECO:0000256" key="3">
    <source>
        <dbReference type="SAM" id="SignalP"/>
    </source>
</evidence>
<evidence type="ECO:0000256" key="2">
    <source>
        <dbReference type="ARBA" id="ARBA00023157"/>
    </source>
</evidence>
<evidence type="ECO:0000256" key="1">
    <source>
        <dbReference type="ARBA" id="ARBA00022729"/>
    </source>
</evidence>
<dbReference type="PANTHER" id="PTHR10036">
    <property type="entry name" value="CD59 GLYCOPROTEIN"/>
    <property type="match status" value="1"/>
</dbReference>